<gene>
    <name evidence="4" type="ORF">PPROV_000242900</name>
</gene>
<dbReference type="PANTHER" id="PTHR28004">
    <property type="entry name" value="ZGC:162816-RELATED"/>
    <property type="match status" value="1"/>
</dbReference>
<dbReference type="SMART" id="SM01119">
    <property type="entry name" value="D-ser_dehydrat"/>
    <property type="match status" value="1"/>
</dbReference>
<evidence type="ECO:0000256" key="2">
    <source>
        <dbReference type="ARBA" id="ARBA00023239"/>
    </source>
</evidence>
<evidence type="ECO:0000256" key="1">
    <source>
        <dbReference type="ARBA" id="ARBA00005323"/>
    </source>
</evidence>
<organism evidence="4 5">
    <name type="scientific">Pycnococcus provasolii</name>
    <dbReference type="NCBI Taxonomy" id="41880"/>
    <lineage>
        <taxon>Eukaryota</taxon>
        <taxon>Viridiplantae</taxon>
        <taxon>Chlorophyta</taxon>
        <taxon>Pseudoscourfieldiophyceae</taxon>
        <taxon>Pseudoscourfieldiales</taxon>
        <taxon>Pycnococcaceae</taxon>
        <taxon>Pycnococcus</taxon>
    </lineage>
</organism>
<dbReference type="GO" id="GO:0036088">
    <property type="term" value="P:D-serine catabolic process"/>
    <property type="evidence" value="ECO:0007669"/>
    <property type="project" value="TreeGrafter"/>
</dbReference>
<dbReference type="EMBL" id="BNJQ01000006">
    <property type="protein sequence ID" value="GHP03674.1"/>
    <property type="molecule type" value="Genomic_DNA"/>
</dbReference>
<dbReference type="Proteomes" id="UP000660262">
    <property type="component" value="Unassembled WGS sequence"/>
</dbReference>
<keyword evidence="2" id="KW-0456">Lyase</keyword>
<dbReference type="Gene3D" id="3.20.20.10">
    <property type="entry name" value="Alanine racemase"/>
    <property type="match status" value="1"/>
</dbReference>
<protein>
    <recommendedName>
        <fullName evidence="3">D-serine dehydratase-like domain-containing protein</fullName>
    </recommendedName>
</protein>
<dbReference type="InterPro" id="IPR026956">
    <property type="entry name" value="D-ser_dehydrat-like_dom"/>
</dbReference>
<dbReference type="Pfam" id="PF14031">
    <property type="entry name" value="D-ser_dehydrat"/>
    <property type="match status" value="1"/>
</dbReference>
<dbReference type="SUPFAM" id="SSF51419">
    <property type="entry name" value="PLP-binding barrel"/>
    <property type="match status" value="1"/>
</dbReference>
<dbReference type="Gene3D" id="2.40.37.20">
    <property type="entry name" value="D-serine dehydratase-like domain"/>
    <property type="match status" value="1"/>
</dbReference>
<name>A0A830H9D3_9CHLO</name>
<keyword evidence="5" id="KW-1185">Reference proteome</keyword>
<dbReference type="InterPro" id="IPR029066">
    <property type="entry name" value="PLP-binding_barrel"/>
</dbReference>
<comment type="caution">
    <text evidence="4">The sequence shown here is derived from an EMBL/GenBank/DDBJ whole genome shotgun (WGS) entry which is preliminary data.</text>
</comment>
<dbReference type="OrthoDB" id="20198at2759"/>
<sequence length="399" mass="41498">MSATVLPMRGKRLADVSTPALVLALPAFERNCARLASLLSRSPAVHVRPHAKAHKSASLAARQLSQLREHGARVSGVCAQTIAEAEAMAEAGTTNNPIDVLLSNQTVGAAKVARLAALSADPRVVLSACFDDATNAAEANKAVGDVGGKLAAVVEADVGQARCGTPTPEVAASVARAIVDEMSHLTFKGVQCYHGGIQHVRTVADRGAAAGASHERARAVVDALAAAGVPTDEYVTGGGSGTFAFEQATGLYTEVQPGSYFFGDCDYGANEYAADEACDQSMWVMTTVISAHPSNDWVVVDAGAKAVSTDCGPPQVYHDLQAEPASSSDSQLTYTCAGDEHGIVRSSGASDAKLPRLGDTLYLRPGHVDPTTNLHTYWFLERDGIIEDVCEVNARGPGS</sequence>
<feature type="domain" description="D-serine dehydratase-like" evidence="3">
    <location>
        <begin position="281"/>
        <end position="382"/>
    </location>
</feature>
<dbReference type="PANTHER" id="PTHR28004:SF2">
    <property type="entry name" value="D-SERINE DEHYDRATASE"/>
    <property type="match status" value="1"/>
</dbReference>
<comment type="similarity">
    <text evidence="1">Belongs to the DSD1 family.</text>
</comment>
<evidence type="ECO:0000313" key="4">
    <source>
        <dbReference type="EMBL" id="GHP03674.1"/>
    </source>
</evidence>
<dbReference type="InterPro" id="IPR051466">
    <property type="entry name" value="D-amino_acid_metab_enzyme"/>
</dbReference>
<reference evidence="4" key="1">
    <citation type="submission" date="2020-10" db="EMBL/GenBank/DDBJ databases">
        <title>Unveiling of a novel bifunctional photoreceptor, Dualchrome1, isolated from a cosmopolitan green alga.</title>
        <authorList>
            <person name="Suzuki S."/>
            <person name="Kawachi M."/>
        </authorList>
    </citation>
    <scope>NUCLEOTIDE SEQUENCE</scope>
    <source>
        <strain evidence="4">NIES 2893</strain>
    </source>
</reference>
<dbReference type="InterPro" id="IPR001608">
    <property type="entry name" value="Ala_racemase_N"/>
</dbReference>
<dbReference type="GO" id="GO:0008721">
    <property type="term" value="F:D-serine ammonia-lyase activity"/>
    <property type="evidence" value="ECO:0007669"/>
    <property type="project" value="TreeGrafter"/>
</dbReference>
<evidence type="ECO:0000313" key="5">
    <source>
        <dbReference type="Proteomes" id="UP000660262"/>
    </source>
</evidence>
<dbReference type="InterPro" id="IPR042208">
    <property type="entry name" value="D-ser_dehydrat-like_sf"/>
</dbReference>
<dbReference type="AlphaFoldDB" id="A0A830H9D3"/>
<accession>A0A830H9D3</accession>
<evidence type="ECO:0000259" key="3">
    <source>
        <dbReference type="SMART" id="SM01119"/>
    </source>
</evidence>
<proteinExistence type="inferred from homology"/>
<dbReference type="Pfam" id="PF01168">
    <property type="entry name" value="Ala_racemase_N"/>
    <property type="match status" value="1"/>
</dbReference>